<evidence type="ECO:0000256" key="3">
    <source>
        <dbReference type="ARBA" id="ARBA00022692"/>
    </source>
</evidence>
<dbReference type="OrthoDB" id="5241646at2"/>
<dbReference type="InterPro" id="IPR019108">
    <property type="entry name" value="Caa3_assmbl_CtaG-rel"/>
</dbReference>
<dbReference type="AlphaFoldDB" id="A0A4R8WW61"/>
<evidence type="ECO:0000256" key="6">
    <source>
        <dbReference type="SAM" id="Phobius"/>
    </source>
</evidence>
<proteinExistence type="predicted"/>
<accession>A0A4R8WW61</accession>
<evidence type="ECO:0000313" key="7">
    <source>
        <dbReference type="EMBL" id="TFC19621.1"/>
    </source>
</evidence>
<keyword evidence="3 6" id="KW-0812">Transmembrane</keyword>
<comment type="subcellular location">
    <subcellularLocation>
        <location evidence="1">Cell membrane</location>
        <topology evidence="1">Multi-pass membrane protein</topology>
    </subcellularLocation>
</comment>
<feature type="transmembrane region" description="Helical" evidence="6">
    <location>
        <begin position="213"/>
        <end position="245"/>
    </location>
</feature>
<keyword evidence="2" id="KW-1003">Cell membrane</keyword>
<dbReference type="Proteomes" id="UP000298412">
    <property type="component" value="Unassembled WGS sequence"/>
</dbReference>
<feature type="transmembrane region" description="Helical" evidence="6">
    <location>
        <begin position="265"/>
        <end position="285"/>
    </location>
</feature>
<evidence type="ECO:0000256" key="4">
    <source>
        <dbReference type="ARBA" id="ARBA00022989"/>
    </source>
</evidence>
<comment type="caution">
    <text evidence="7">The sequence shown here is derived from an EMBL/GenBank/DDBJ whole genome shotgun (WGS) entry which is preliminary data.</text>
</comment>
<keyword evidence="5 6" id="KW-0472">Membrane</keyword>
<organism evidence="7 8">
    <name type="scientific">Cryobacterium algoritolerans</name>
    <dbReference type="NCBI Taxonomy" id="1259184"/>
    <lineage>
        <taxon>Bacteria</taxon>
        <taxon>Bacillati</taxon>
        <taxon>Actinomycetota</taxon>
        <taxon>Actinomycetes</taxon>
        <taxon>Micrococcales</taxon>
        <taxon>Microbacteriaceae</taxon>
        <taxon>Cryobacterium</taxon>
    </lineage>
</organism>
<dbReference type="GO" id="GO:0005886">
    <property type="term" value="C:plasma membrane"/>
    <property type="evidence" value="ECO:0007669"/>
    <property type="project" value="UniProtKB-SubCell"/>
</dbReference>
<feature type="transmembrane region" description="Helical" evidence="6">
    <location>
        <begin position="27"/>
        <end position="46"/>
    </location>
</feature>
<dbReference type="Pfam" id="PF09678">
    <property type="entry name" value="Caa3_CtaG"/>
    <property type="match status" value="1"/>
</dbReference>
<protein>
    <submittedName>
        <fullName evidence="7">Cytochrome c oxidase assembly protein</fullName>
    </submittedName>
</protein>
<gene>
    <name evidence="7" type="ORF">E3O19_03000</name>
</gene>
<evidence type="ECO:0000256" key="2">
    <source>
        <dbReference type="ARBA" id="ARBA00022475"/>
    </source>
</evidence>
<keyword evidence="4 6" id="KW-1133">Transmembrane helix</keyword>
<evidence type="ECO:0000256" key="5">
    <source>
        <dbReference type="ARBA" id="ARBA00023136"/>
    </source>
</evidence>
<evidence type="ECO:0000256" key="1">
    <source>
        <dbReference type="ARBA" id="ARBA00004651"/>
    </source>
</evidence>
<feature type="transmembrane region" description="Helical" evidence="6">
    <location>
        <begin position="136"/>
        <end position="159"/>
    </location>
</feature>
<name>A0A4R8WW61_9MICO</name>
<sequence>MSGSMWMPTQAPTLPNLLGWHLQPVPVLPALAILLAVLYLGALWHLHRTGTRWPVQRTASWMLGAGTLVLVTATGVDGYGMELFSVHMVQHMTLSMLSPVLLALGAPMTLLVRVLPARQGGGWNLRKGLLNLLHSAFARFLTHPGITTSLFLMSLYGLYFTPVFDFLMGSMWGHNLMLVHFLLIGMLYFWGIMGVDPSPRQASRGVRRLATPVLAILELFITVPFHAFFGVIVMMSVAPIVGFYAHQVPGWNIRPLADQAMGGGIAWGFTELPTLLVLGALFMRWQSSAKRRDRFADRKAAKNGDAERLAYNAYLAAIATRDDRGGSTP</sequence>
<feature type="transmembrane region" description="Helical" evidence="6">
    <location>
        <begin position="96"/>
        <end position="115"/>
    </location>
</feature>
<keyword evidence="8" id="KW-1185">Reference proteome</keyword>
<feature type="transmembrane region" description="Helical" evidence="6">
    <location>
        <begin position="171"/>
        <end position="192"/>
    </location>
</feature>
<evidence type="ECO:0000313" key="8">
    <source>
        <dbReference type="Proteomes" id="UP000298412"/>
    </source>
</evidence>
<feature type="transmembrane region" description="Helical" evidence="6">
    <location>
        <begin position="58"/>
        <end position="76"/>
    </location>
</feature>
<dbReference type="EMBL" id="SOFP01000011">
    <property type="protein sequence ID" value="TFC19621.1"/>
    <property type="molecule type" value="Genomic_DNA"/>
</dbReference>
<reference evidence="7 8" key="1">
    <citation type="submission" date="2019-03" db="EMBL/GenBank/DDBJ databases">
        <title>Genomics of glacier-inhabiting Cryobacterium strains.</title>
        <authorList>
            <person name="Liu Q."/>
            <person name="Xin Y.-H."/>
        </authorList>
    </citation>
    <scope>NUCLEOTIDE SEQUENCE [LARGE SCALE GENOMIC DNA]</scope>
    <source>
        <strain evidence="7 8">MDT1-3</strain>
    </source>
</reference>